<sequence length="62" mass="7365">MPLEYIYFFMAKAGSPVIPYITFALEYASGFPKQMQIENLLLNKKWLSSFKIKPFDYVDWAY</sequence>
<reference evidence="1" key="1">
    <citation type="submission" date="2019-08" db="EMBL/GenBank/DDBJ databases">
        <authorList>
            <person name="Kucharzyk K."/>
            <person name="Murdoch R.W."/>
            <person name="Higgins S."/>
            <person name="Loffler F."/>
        </authorList>
    </citation>
    <scope>NUCLEOTIDE SEQUENCE</scope>
</reference>
<gene>
    <name evidence="1" type="ORF">SDC9_68494</name>
</gene>
<evidence type="ECO:0000313" key="1">
    <source>
        <dbReference type="EMBL" id="MPM22044.1"/>
    </source>
</evidence>
<comment type="caution">
    <text evidence="1">The sequence shown here is derived from an EMBL/GenBank/DDBJ whole genome shotgun (WGS) entry which is preliminary data.</text>
</comment>
<dbReference type="AlphaFoldDB" id="A0A644Y7F2"/>
<protein>
    <submittedName>
        <fullName evidence="1">Uncharacterized protein</fullName>
    </submittedName>
</protein>
<name>A0A644Y7F2_9ZZZZ</name>
<accession>A0A644Y7F2</accession>
<proteinExistence type="predicted"/>
<dbReference type="EMBL" id="VSSQ01003723">
    <property type="protein sequence ID" value="MPM22044.1"/>
    <property type="molecule type" value="Genomic_DNA"/>
</dbReference>
<organism evidence="1">
    <name type="scientific">bioreactor metagenome</name>
    <dbReference type="NCBI Taxonomy" id="1076179"/>
    <lineage>
        <taxon>unclassified sequences</taxon>
        <taxon>metagenomes</taxon>
        <taxon>ecological metagenomes</taxon>
    </lineage>
</organism>